<keyword evidence="9" id="KW-0342">GTP-binding</keyword>
<dbReference type="InterPro" id="IPR037103">
    <property type="entry name" value="Tubulin/FtsZ-like_C"/>
</dbReference>
<keyword evidence="7" id="KW-0378">Hydrolase</keyword>
<dbReference type="GO" id="GO:0007017">
    <property type="term" value="P:microtubule-based process"/>
    <property type="evidence" value="ECO:0007669"/>
    <property type="project" value="InterPro"/>
</dbReference>
<protein>
    <recommendedName>
        <fullName evidence="14">Tubulin/FtsZ 2-layer sandwich domain-containing protein</fullName>
    </recommendedName>
</protein>
<evidence type="ECO:0000313" key="13">
    <source>
        <dbReference type="Proteomes" id="UP000000600"/>
    </source>
</evidence>
<dbReference type="InterPro" id="IPR002452">
    <property type="entry name" value="Alpha_tubulin"/>
</dbReference>
<evidence type="ECO:0000256" key="5">
    <source>
        <dbReference type="ARBA" id="ARBA00022701"/>
    </source>
</evidence>
<name>A0C300_PARTE</name>
<keyword evidence="13" id="KW-1185">Reference proteome</keyword>
<evidence type="ECO:0000256" key="4">
    <source>
        <dbReference type="ARBA" id="ARBA00022490"/>
    </source>
</evidence>
<keyword evidence="6" id="KW-0547">Nucleotide-binding</keyword>
<dbReference type="PANTHER" id="PTHR11588">
    <property type="entry name" value="TUBULIN"/>
    <property type="match status" value="1"/>
</dbReference>
<gene>
    <name evidence="12" type="ORF">GSPATT00034645001</name>
</gene>
<dbReference type="GO" id="GO:0005874">
    <property type="term" value="C:microtubule"/>
    <property type="evidence" value="ECO:0007669"/>
    <property type="project" value="UniProtKB-KW"/>
</dbReference>
<dbReference type="PRINTS" id="PR01162">
    <property type="entry name" value="ALPHATUBULIN"/>
</dbReference>
<proteinExistence type="inferred from homology"/>
<evidence type="ECO:0000313" key="12">
    <source>
        <dbReference type="EMBL" id="CAK65167.1"/>
    </source>
</evidence>
<dbReference type="GO" id="GO:0016787">
    <property type="term" value="F:hydrolase activity"/>
    <property type="evidence" value="ECO:0007669"/>
    <property type="project" value="UniProtKB-KW"/>
</dbReference>
<evidence type="ECO:0000256" key="2">
    <source>
        <dbReference type="ARBA" id="ARBA00009636"/>
    </source>
</evidence>
<organism evidence="12 13">
    <name type="scientific">Paramecium tetraurelia</name>
    <dbReference type="NCBI Taxonomy" id="5888"/>
    <lineage>
        <taxon>Eukaryota</taxon>
        <taxon>Sar</taxon>
        <taxon>Alveolata</taxon>
        <taxon>Ciliophora</taxon>
        <taxon>Intramacronucleata</taxon>
        <taxon>Oligohymenophorea</taxon>
        <taxon>Peniculida</taxon>
        <taxon>Parameciidae</taxon>
        <taxon>Paramecium</taxon>
    </lineage>
</organism>
<dbReference type="GeneID" id="5018350"/>
<evidence type="ECO:0000256" key="10">
    <source>
        <dbReference type="ARBA" id="ARBA00034296"/>
    </source>
</evidence>
<dbReference type="Gene3D" id="3.30.1330.20">
    <property type="entry name" value="Tubulin/FtsZ, C-terminal domain"/>
    <property type="match status" value="1"/>
</dbReference>
<dbReference type="HOGENOM" id="CLU_015718_6_3_1"/>
<evidence type="ECO:0008006" key="14">
    <source>
        <dbReference type="Google" id="ProtNLM"/>
    </source>
</evidence>
<dbReference type="STRING" id="5888.A0C300"/>
<comment type="subunit">
    <text evidence="3">Dimer of alpha and beta chains. A typical microtubule is a hollow water-filled tube with an outer diameter of 25 nm and an inner diameter of 15 nM. Alpha-beta heterodimers associate head-to-tail to form protofilaments running lengthwise along the microtubule wall with the beta-tubulin subunit facing the microtubule plus end conferring a structural polarity. Microtubules usually have 13 protofilaments but different protofilament numbers can be found in some organisms and specialized cells.</text>
</comment>
<keyword evidence="4" id="KW-0963">Cytoplasm</keyword>
<dbReference type="AlphaFoldDB" id="A0C300"/>
<reference evidence="12 13" key="1">
    <citation type="journal article" date="2006" name="Nature">
        <title>Global trends of whole-genome duplications revealed by the ciliate Paramecium tetraurelia.</title>
        <authorList>
            <consortium name="Genoscope"/>
            <person name="Aury J.-M."/>
            <person name="Jaillon O."/>
            <person name="Duret L."/>
            <person name="Noel B."/>
            <person name="Jubin C."/>
            <person name="Porcel B.M."/>
            <person name="Segurens B."/>
            <person name="Daubin V."/>
            <person name="Anthouard V."/>
            <person name="Aiach N."/>
            <person name="Arnaiz O."/>
            <person name="Billaut A."/>
            <person name="Beisson J."/>
            <person name="Blanc I."/>
            <person name="Bouhouche K."/>
            <person name="Camara F."/>
            <person name="Duharcourt S."/>
            <person name="Guigo R."/>
            <person name="Gogendeau D."/>
            <person name="Katinka M."/>
            <person name="Keller A.-M."/>
            <person name="Kissmehl R."/>
            <person name="Klotz C."/>
            <person name="Koll F."/>
            <person name="Le Moue A."/>
            <person name="Lepere C."/>
            <person name="Malinsky S."/>
            <person name="Nowacki M."/>
            <person name="Nowak J.K."/>
            <person name="Plattner H."/>
            <person name="Poulain J."/>
            <person name="Ruiz F."/>
            <person name="Serrano V."/>
            <person name="Zagulski M."/>
            <person name="Dessen P."/>
            <person name="Betermier M."/>
            <person name="Weissenbach J."/>
            <person name="Scarpelli C."/>
            <person name="Schachter V."/>
            <person name="Sperling L."/>
            <person name="Meyer E."/>
            <person name="Cohen J."/>
            <person name="Wincker P."/>
        </authorList>
    </citation>
    <scope>NUCLEOTIDE SEQUENCE [LARGE SCALE GENOMIC DNA]</scope>
    <source>
        <strain evidence="12 13">Stock d4-2</strain>
    </source>
</reference>
<dbReference type="SUPFAM" id="SSF55307">
    <property type="entry name" value="Tubulin C-terminal domain-like"/>
    <property type="match status" value="1"/>
</dbReference>
<dbReference type="Gene3D" id="1.10.287.600">
    <property type="entry name" value="Helix hairpin bin"/>
    <property type="match status" value="1"/>
</dbReference>
<dbReference type="InParanoid" id="A0C300"/>
<comment type="catalytic activity">
    <reaction evidence="11">
        <text>GTP + H2O = GDP + phosphate + H(+)</text>
        <dbReference type="Rhea" id="RHEA:19669"/>
        <dbReference type="ChEBI" id="CHEBI:15377"/>
        <dbReference type="ChEBI" id="CHEBI:15378"/>
        <dbReference type="ChEBI" id="CHEBI:37565"/>
        <dbReference type="ChEBI" id="CHEBI:43474"/>
        <dbReference type="ChEBI" id="CHEBI:58189"/>
    </reaction>
    <physiologicalReaction direction="left-to-right" evidence="11">
        <dbReference type="Rhea" id="RHEA:19670"/>
    </physiologicalReaction>
</comment>
<comment type="similarity">
    <text evidence="2">Belongs to the tubulin family.</text>
</comment>
<dbReference type="FunFam" id="1.10.287.600:FF:000001">
    <property type="entry name" value="Tubulin alpha chain"/>
    <property type="match status" value="1"/>
</dbReference>
<comment type="function">
    <text evidence="10">Tubulin is the major constituent of microtubules, a cylinder consisting of laterally associated linear protofilaments composed of alpha- and beta-tubulin heterodimers. Microtubules grow by the addition of GTP-tubulin dimers to the microtubule end, where a stabilizing cap forms. Below the cap, tubulin dimers are in GDP-bound state, owing to GTPase activity of alpha-tubulin.</text>
</comment>
<dbReference type="InterPro" id="IPR023123">
    <property type="entry name" value="Tubulin_C"/>
</dbReference>
<evidence type="ECO:0000256" key="6">
    <source>
        <dbReference type="ARBA" id="ARBA00022741"/>
    </source>
</evidence>
<dbReference type="Proteomes" id="UP000000600">
    <property type="component" value="Unassembled WGS sequence"/>
</dbReference>
<dbReference type="OrthoDB" id="422583at2759"/>
<dbReference type="GO" id="GO:0005525">
    <property type="term" value="F:GTP binding"/>
    <property type="evidence" value="ECO:0007669"/>
    <property type="project" value="UniProtKB-KW"/>
</dbReference>
<evidence type="ECO:0000256" key="3">
    <source>
        <dbReference type="ARBA" id="ARBA00011747"/>
    </source>
</evidence>
<sequence length="116" mass="13582">MQVIQFTKQKLQKPLNLLIGITYQAQQTFPEDNLCKVPRSVCMIANTTALSQIFSNLSHKYDQMFSKRAFVHWYVKEGMEEGQFIEAREALASLQKDYEDQYSYIHEENQEENAPV</sequence>
<dbReference type="RefSeq" id="XP_001432564.1">
    <property type="nucleotide sequence ID" value="XM_001432527.1"/>
</dbReference>
<dbReference type="InterPro" id="IPR008280">
    <property type="entry name" value="Tub_FtsZ_C"/>
</dbReference>
<accession>A0C300</accession>
<dbReference type="EMBL" id="CT868037">
    <property type="protein sequence ID" value="CAK65167.1"/>
    <property type="molecule type" value="Genomic_DNA"/>
</dbReference>
<dbReference type="GO" id="GO:0005200">
    <property type="term" value="F:structural constituent of cytoskeleton"/>
    <property type="evidence" value="ECO:0007669"/>
    <property type="project" value="InterPro"/>
</dbReference>
<dbReference type="InterPro" id="IPR000217">
    <property type="entry name" value="Tubulin"/>
</dbReference>
<evidence type="ECO:0000256" key="9">
    <source>
        <dbReference type="ARBA" id="ARBA00023134"/>
    </source>
</evidence>
<evidence type="ECO:0000256" key="8">
    <source>
        <dbReference type="ARBA" id="ARBA00022990"/>
    </source>
</evidence>
<dbReference type="KEGG" id="ptm:GSPATT00034645001"/>
<keyword evidence="5" id="KW-0493">Microtubule</keyword>
<evidence type="ECO:0000256" key="1">
    <source>
        <dbReference type="ARBA" id="ARBA00001946"/>
    </source>
</evidence>
<evidence type="ECO:0000256" key="11">
    <source>
        <dbReference type="ARBA" id="ARBA00049117"/>
    </source>
</evidence>
<keyword evidence="8" id="KW-0007">Acetylation</keyword>
<comment type="cofactor">
    <cofactor evidence="1">
        <name>Mg(2+)</name>
        <dbReference type="ChEBI" id="CHEBI:18420"/>
    </cofactor>
</comment>
<dbReference type="eggNOG" id="KOG1376">
    <property type="taxonomic scope" value="Eukaryota"/>
</dbReference>
<evidence type="ECO:0000256" key="7">
    <source>
        <dbReference type="ARBA" id="ARBA00022801"/>
    </source>
</evidence>
<dbReference type="OMA" id="TEAEANX"/>